<evidence type="ECO:0000256" key="2">
    <source>
        <dbReference type="ARBA" id="ARBA00022692"/>
    </source>
</evidence>
<evidence type="ECO:0000256" key="6">
    <source>
        <dbReference type="SAM" id="Phobius"/>
    </source>
</evidence>
<keyword evidence="3 6" id="KW-1133">Transmembrane helix</keyword>
<evidence type="ECO:0000256" key="7">
    <source>
        <dbReference type="SAM" id="SignalP"/>
    </source>
</evidence>
<dbReference type="Proteomes" id="UP000297527">
    <property type="component" value="Unassembled WGS sequence"/>
</dbReference>
<comment type="subcellular location">
    <subcellularLocation>
        <location evidence="1">Membrane</location>
        <topology evidence="1">Multi-pass membrane protein</topology>
    </subcellularLocation>
</comment>
<evidence type="ECO:0000256" key="4">
    <source>
        <dbReference type="ARBA" id="ARBA00023136"/>
    </source>
</evidence>
<dbReference type="InterPro" id="IPR049326">
    <property type="entry name" value="Rhodopsin_dom_fungi"/>
</dbReference>
<comment type="similarity">
    <text evidence="5">Belongs to the SAT4 family.</text>
</comment>
<proteinExistence type="inferred from homology"/>
<keyword evidence="10" id="KW-1185">Reference proteome</keyword>
<feature type="transmembrane region" description="Helical" evidence="6">
    <location>
        <begin position="109"/>
        <end position="133"/>
    </location>
</feature>
<keyword evidence="2 6" id="KW-0812">Transmembrane</keyword>
<feature type="domain" description="Rhodopsin" evidence="8">
    <location>
        <begin position="2"/>
        <end position="141"/>
    </location>
</feature>
<dbReference type="OrthoDB" id="5273647at2759"/>
<name>A0A4Z1IYX7_9HELO</name>
<dbReference type="InterPro" id="IPR052337">
    <property type="entry name" value="SAT4-like"/>
</dbReference>
<evidence type="ECO:0000256" key="5">
    <source>
        <dbReference type="ARBA" id="ARBA00038359"/>
    </source>
</evidence>
<evidence type="ECO:0000256" key="3">
    <source>
        <dbReference type="ARBA" id="ARBA00022989"/>
    </source>
</evidence>
<evidence type="ECO:0000256" key="1">
    <source>
        <dbReference type="ARBA" id="ARBA00004141"/>
    </source>
</evidence>
<accession>A0A4Z1IYX7</accession>
<organism evidence="9 10">
    <name type="scientific">Botryotinia convoluta</name>
    <dbReference type="NCBI Taxonomy" id="54673"/>
    <lineage>
        <taxon>Eukaryota</taxon>
        <taxon>Fungi</taxon>
        <taxon>Dikarya</taxon>
        <taxon>Ascomycota</taxon>
        <taxon>Pezizomycotina</taxon>
        <taxon>Leotiomycetes</taxon>
        <taxon>Helotiales</taxon>
        <taxon>Sclerotiniaceae</taxon>
        <taxon>Botryotinia</taxon>
    </lineage>
</organism>
<comment type="caution">
    <text evidence="9">The sequence shown here is derived from an EMBL/GenBank/DDBJ whole genome shotgun (WGS) entry which is preliminary data.</text>
</comment>
<feature type="signal peptide" evidence="7">
    <location>
        <begin position="1"/>
        <end position="24"/>
    </location>
</feature>
<gene>
    <name evidence="9" type="ORF">BCON_0024g00070</name>
</gene>
<sequence>MCLTVAFLIAFLPIFMTVCLPISAQWSPDIEFASSHCRAIQSEEFASVAANMVLDLLIVAIPIPSVCALQMALGKKLFVTSMFSLELAVVGIGAWRIYTTAESTKSLDWSWFIVTIALQSHLELWLDIIAANLPLMSPLMTRFAFPAVSKFIRSFASSKYSMSRSDSQSELYRPSGEMLGKSRRKFSQIGEATTETGSMEIPLGTIERHNDSDIEMGHDLPKPEIWRQVEVSVNHD</sequence>
<feature type="transmembrane region" description="Helical" evidence="6">
    <location>
        <begin position="45"/>
        <end position="65"/>
    </location>
</feature>
<keyword evidence="7" id="KW-0732">Signal</keyword>
<evidence type="ECO:0000313" key="9">
    <source>
        <dbReference type="EMBL" id="TGO61807.1"/>
    </source>
</evidence>
<dbReference type="AlphaFoldDB" id="A0A4Z1IYX7"/>
<protein>
    <recommendedName>
        <fullName evidence="8">Rhodopsin domain-containing protein</fullName>
    </recommendedName>
</protein>
<feature type="transmembrane region" description="Helical" evidence="6">
    <location>
        <begin position="77"/>
        <end position="97"/>
    </location>
</feature>
<evidence type="ECO:0000313" key="10">
    <source>
        <dbReference type="Proteomes" id="UP000297527"/>
    </source>
</evidence>
<feature type="chain" id="PRO_5021435624" description="Rhodopsin domain-containing protein" evidence="7">
    <location>
        <begin position="25"/>
        <end position="236"/>
    </location>
</feature>
<keyword evidence="4 6" id="KW-0472">Membrane</keyword>
<reference evidence="9 10" key="1">
    <citation type="submission" date="2017-12" db="EMBL/GenBank/DDBJ databases">
        <title>Comparative genomics of Botrytis spp.</title>
        <authorList>
            <person name="Valero-Jimenez C.A."/>
            <person name="Tapia P."/>
            <person name="Veloso J."/>
            <person name="Silva-Moreno E."/>
            <person name="Staats M."/>
            <person name="Valdes J.H."/>
            <person name="Van Kan J.A.L."/>
        </authorList>
    </citation>
    <scope>NUCLEOTIDE SEQUENCE [LARGE SCALE GENOMIC DNA]</scope>
    <source>
        <strain evidence="9 10">MUCL11595</strain>
    </source>
</reference>
<evidence type="ECO:0000259" key="8">
    <source>
        <dbReference type="Pfam" id="PF20684"/>
    </source>
</evidence>
<dbReference type="Pfam" id="PF20684">
    <property type="entry name" value="Fung_rhodopsin"/>
    <property type="match status" value="1"/>
</dbReference>
<dbReference type="PANTHER" id="PTHR33048">
    <property type="entry name" value="PTH11-LIKE INTEGRAL MEMBRANE PROTEIN (AFU_ORTHOLOGUE AFUA_5G11245)"/>
    <property type="match status" value="1"/>
</dbReference>
<dbReference type="EMBL" id="PQXN01000024">
    <property type="protein sequence ID" value="TGO61807.1"/>
    <property type="molecule type" value="Genomic_DNA"/>
</dbReference>
<dbReference type="PANTHER" id="PTHR33048:SF47">
    <property type="entry name" value="INTEGRAL MEMBRANE PROTEIN-RELATED"/>
    <property type="match status" value="1"/>
</dbReference>
<dbReference type="GO" id="GO:0016020">
    <property type="term" value="C:membrane"/>
    <property type="evidence" value="ECO:0007669"/>
    <property type="project" value="UniProtKB-SubCell"/>
</dbReference>